<dbReference type="SUPFAM" id="SSF56601">
    <property type="entry name" value="beta-lactamase/transpeptidase-like"/>
    <property type="match status" value="1"/>
</dbReference>
<feature type="signal peptide" evidence="2">
    <location>
        <begin position="1"/>
        <end position="21"/>
    </location>
</feature>
<feature type="domain" description="Beta-lactamase-related" evidence="3">
    <location>
        <begin position="135"/>
        <end position="459"/>
    </location>
</feature>
<keyword evidence="5" id="KW-1185">Reference proteome</keyword>
<dbReference type="InterPro" id="IPR001466">
    <property type="entry name" value="Beta-lactam-related"/>
</dbReference>
<dbReference type="KEGG" id="aym:YM304_01790"/>
<protein>
    <submittedName>
        <fullName evidence="4">Peptidase S12 family protein</fullName>
    </submittedName>
</protein>
<dbReference type="EMBL" id="AP012057">
    <property type="protein sequence ID" value="BAN00493.1"/>
    <property type="molecule type" value="Genomic_DNA"/>
</dbReference>
<dbReference type="PANTHER" id="PTHR46825">
    <property type="entry name" value="D-ALANYL-D-ALANINE-CARBOXYPEPTIDASE/ENDOPEPTIDASE AMPH"/>
    <property type="match status" value="1"/>
</dbReference>
<accession>A0A6C7E0H2</accession>
<evidence type="ECO:0000259" key="3">
    <source>
        <dbReference type="Pfam" id="PF00144"/>
    </source>
</evidence>
<dbReference type="PANTHER" id="PTHR46825:SF9">
    <property type="entry name" value="BETA-LACTAMASE-RELATED DOMAIN-CONTAINING PROTEIN"/>
    <property type="match status" value="1"/>
</dbReference>
<evidence type="ECO:0000313" key="5">
    <source>
        <dbReference type="Proteomes" id="UP000011863"/>
    </source>
</evidence>
<dbReference type="Gene3D" id="3.40.710.10">
    <property type="entry name" value="DD-peptidase/beta-lactamase superfamily"/>
    <property type="match status" value="1"/>
</dbReference>
<proteinExistence type="predicted"/>
<organism evidence="4 5">
    <name type="scientific">Ilumatobacter coccineus (strain NBRC 103263 / KCTC 29153 / YM16-304)</name>
    <dbReference type="NCBI Taxonomy" id="1313172"/>
    <lineage>
        <taxon>Bacteria</taxon>
        <taxon>Bacillati</taxon>
        <taxon>Actinomycetota</taxon>
        <taxon>Acidimicrobiia</taxon>
        <taxon>Acidimicrobiales</taxon>
        <taxon>Ilumatobacteraceae</taxon>
        <taxon>Ilumatobacter</taxon>
    </lineage>
</organism>
<dbReference type="PROSITE" id="PS51257">
    <property type="entry name" value="PROKAR_LIPOPROTEIN"/>
    <property type="match status" value="1"/>
</dbReference>
<sequence>MRLSALAVVVAVVVGACGSAADVPVPGAAPTSTIGDTGSDRAVFVEVRTTDDSDAPATSPGRVELGDPTPSTISPTADTVASVSTVVSEIVEAGSDAVIDALPTTIPVVAPVPVVPVVSGWPAFDQHLMTILDDGSSAVSATVLRNGEVVHEVAIGERTSAGDPVEIGDRYRIASISKLITSITVLQLVEAGAIGIDDVVGPRLAALVGVTSPSAGVESITVRHLLTHRSGIAQYENLMFRRQVESCAEAGATGLSRGLERAPGTTYRYSNLNFCLLGLLIEDVTGDDYEAVVDRELLDPLGIDGMRLASTFDVGDGDVEHDSDDGRNYMEVLDAAGSWIASPTDIARITDSLDLTTPGWKPLGPAAHAEMMTITVDPPVPPEPVTDPGTTTTTTIVPPPPTRGYGMGLMIFGSGSFGHTGTLESTSAMTVRQPDGLTWAITVSGDFPGSGRNLAPIVAEAFRYAGDV</sequence>
<dbReference type="AlphaFoldDB" id="A0A6C7E0H2"/>
<dbReference type="Proteomes" id="UP000011863">
    <property type="component" value="Chromosome"/>
</dbReference>
<name>A0A6C7E0H2_ILUCY</name>
<dbReference type="InterPro" id="IPR050491">
    <property type="entry name" value="AmpC-like"/>
</dbReference>
<dbReference type="Pfam" id="PF00144">
    <property type="entry name" value="Beta-lactamase"/>
    <property type="match status" value="1"/>
</dbReference>
<dbReference type="RefSeq" id="WP_015439741.1">
    <property type="nucleotide sequence ID" value="NC_020520.1"/>
</dbReference>
<gene>
    <name evidence="4" type="ORF">YM304_01790</name>
</gene>
<feature type="chain" id="PRO_5025424345" evidence="2">
    <location>
        <begin position="22"/>
        <end position="468"/>
    </location>
</feature>
<evidence type="ECO:0000256" key="1">
    <source>
        <dbReference type="SAM" id="MobiDB-lite"/>
    </source>
</evidence>
<dbReference type="InterPro" id="IPR012338">
    <property type="entry name" value="Beta-lactam/transpept-like"/>
</dbReference>
<keyword evidence="2" id="KW-0732">Signal</keyword>
<reference evidence="4 5" key="1">
    <citation type="journal article" date="2013" name="Int. J. Syst. Evol. Microbiol.">
        <title>Ilumatobacter nonamiense sp. nov. and Ilumatobacter coccineum sp. nov., isolated from seashore sand.</title>
        <authorList>
            <person name="Matsumoto A."/>
            <person name="Kasai H."/>
            <person name="Matsuo Y."/>
            <person name="Shizuri Y."/>
            <person name="Ichikawa N."/>
            <person name="Fujita N."/>
            <person name="Omura S."/>
            <person name="Takahashi Y."/>
        </authorList>
    </citation>
    <scope>NUCLEOTIDE SEQUENCE [LARGE SCALE GENOMIC DNA]</scope>
    <source>
        <strain evidence="5">NBRC 103263 / KCTC 29153 / YM16-304</strain>
    </source>
</reference>
<evidence type="ECO:0000256" key="2">
    <source>
        <dbReference type="SAM" id="SignalP"/>
    </source>
</evidence>
<evidence type="ECO:0000313" key="4">
    <source>
        <dbReference type="EMBL" id="BAN00493.1"/>
    </source>
</evidence>
<feature type="region of interest" description="Disordered" evidence="1">
    <location>
        <begin position="50"/>
        <end position="72"/>
    </location>
</feature>